<dbReference type="EMBL" id="JACOQH010000008">
    <property type="protein sequence ID" value="MBC5754476.1"/>
    <property type="molecule type" value="Genomic_DNA"/>
</dbReference>
<dbReference type="PANTHER" id="PTHR36007">
    <property type="entry name" value="TRANSPORT PROTEIN-RELATED"/>
    <property type="match status" value="1"/>
</dbReference>
<reference evidence="2 3" key="1">
    <citation type="submission" date="2020-08" db="EMBL/GenBank/DDBJ databases">
        <title>Genome public.</title>
        <authorList>
            <person name="Liu C."/>
            <person name="Sun Q."/>
        </authorList>
    </citation>
    <scope>NUCLEOTIDE SEQUENCE [LARGE SCALE GENOMIC DNA]</scope>
    <source>
        <strain evidence="2 3">BX0805</strain>
    </source>
</reference>
<evidence type="ECO:0000256" key="1">
    <source>
        <dbReference type="SAM" id="Phobius"/>
    </source>
</evidence>
<feature type="transmembrane region" description="Helical" evidence="1">
    <location>
        <begin position="129"/>
        <end position="153"/>
    </location>
</feature>
<gene>
    <name evidence="2" type="ORF">H8Z76_10710</name>
</gene>
<dbReference type="Proteomes" id="UP000621540">
    <property type="component" value="Unassembled WGS sequence"/>
</dbReference>
<evidence type="ECO:0000313" key="3">
    <source>
        <dbReference type="Proteomes" id="UP000621540"/>
    </source>
</evidence>
<organism evidence="2 3">
    <name type="scientific">Roseburia yibonii</name>
    <dbReference type="NCBI Taxonomy" id="2763063"/>
    <lineage>
        <taxon>Bacteria</taxon>
        <taxon>Bacillati</taxon>
        <taxon>Bacillota</taxon>
        <taxon>Clostridia</taxon>
        <taxon>Lachnospirales</taxon>
        <taxon>Lachnospiraceae</taxon>
        <taxon>Roseburia</taxon>
    </lineage>
</organism>
<dbReference type="InterPro" id="IPR009577">
    <property type="entry name" value="Sm_multidrug_ex"/>
</dbReference>
<sequence>MLKQYLTIFFVSMVPLIELRGAIPISQGFHLPLLQSYIICILGNMLPVPVIYLFARKVLEWGKDKPLIGKFFTFCLEKGEKGGKKLQEKAGRGLFVALLLFVGIPVPGTGAWTGTLAASILDMDFKSSILAVMLGVLLAGIIMGVVSVGIFSFV</sequence>
<dbReference type="RefSeq" id="WP_022516079.1">
    <property type="nucleotide sequence ID" value="NZ_JACOQH010000008.1"/>
</dbReference>
<accession>A0ABR7IC73</accession>
<name>A0ABR7IC73_9FIRM</name>
<keyword evidence="1" id="KW-1133">Transmembrane helix</keyword>
<keyword evidence="3" id="KW-1185">Reference proteome</keyword>
<dbReference type="Pfam" id="PF06695">
    <property type="entry name" value="Sm_multidrug_ex"/>
    <property type="match status" value="1"/>
</dbReference>
<keyword evidence="1" id="KW-0472">Membrane</keyword>
<feature type="transmembrane region" description="Helical" evidence="1">
    <location>
        <begin position="94"/>
        <end position="117"/>
    </location>
</feature>
<keyword evidence="1" id="KW-0812">Transmembrane</keyword>
<dbReference type="PANTHER" id="PTHR36007:SF2">
    <property type="entry name" value="TRANSPORT PROTEIN-RELATED"/>
    <property type="match status" value="1"/>
</dbReference>
<evidence type="ECO:0000313" key="2">
    <source>
        <dbReference type="EMBL" id="MBC5754476.1"/>
    </source>
</evidence>
<proteinExistence type="predicted"/>
<comment type="caution">
    <text evidence="2">The sequence shown here is derived from an EMBL/GenBank/DDBJ whole genome shotgun (WGS) entry which is preliminary data.</text>
</comment>
<feature type="transmembrane region" description="Helical" evidence="1">
    <location>
        <begin position="31"/>
        <end position="55"/>
    </location>
</feature>
<protein>
    <submittedName>
        <fullName evidence="2">Small multi-drug export protein</fullName>
    </submittedName>
</protein>